<feature type="transmembrane region" description="Helical" evidence="1">
    <location>
        <begin position="47"/>
        <end position="68"/>
    </location>
</feature>
<evidence type="ECO:0000256" key="1">
    <source>
        <dbReference type="SAM" id="Phobius"/>
    </source>
</evidence>
<evidence type="ECO:0000313" key="3">
    <source>
        <dbReference type="EMBL" id="BAY86224.1"/>
    </source>
</evidence>
<sequence>MNIIAALCLGIGLSAACGFRVFIPPLAFSIAAHAGVVEPSTEWEWLGTYPAIITLSIAAIVEVFAYFIPWVSNFLDSIEVALAPVAGTFITASSLSMAGEVDPTLMWTLSILAGGGAAETVEVATSLTRLVASGATAGMGGPVVSIMEMISSIVMSILAITLPILTTFLVVFLMIFFVRRILKFLAQRKRRREMRDIGD</sequence>
<name>A0A1Z4LYC5_9CYAN</name>
<keyword evidence="1" id="KW-0472">Membrane</keyword>
<dbReference type="InterPro" id="IPR025196">
    <property type="entry name" value="DUF4126"/>
</dbReference>
<dbReference type="Pfam" id="PF13548">
    <property type="entry name" value="DUF4126"/>
    <property type="match status" value="1"/>
</dbReference>
<proteinExistence type="predicted"/>
<keyword evidence="1" id="KW-1133">Transmembrane helix</keyword>
<feature type="domain" description="DUF4126" evidence="2">
    <location>
        <begin position="7"/>
        <end position="179"/>
    </location>
</feature>
<reference evidence="3 4" key="1">
    <citation type="submission" date="2017-06" db="EMBL/GenBank/DDBJ databases">
        <title>Genome sequencing of cyanobaciteial culture collection at National Institute for Environmental Studies (NIES).</title>
        <authorList>
            <person name="Hirose Y."/>
            <person name="Shimura Y."/>
            <person name="Fujisawa T."/>
            <person name="Nakamura Y."/>
            <person name="Kawachi M."/>
        </authorList>
    </citation>
    <scope>NUCLEOTIDE SEQUENCE [LARGE SCALE GENOMIC DNA]</scope>
    <source>
        <strain evidence="3 4">NIES-267</strain>
    </source>
</reference>
<accession>A0A1Z4LYC5</accession>
<organism evidence="3 4">
    <name type="scientific">Calothrix parasitica NIES-267</name>
    <dbReference type="NCBI Taxonomy" id="1973488"/>
    <lineage>
        <taxon>Bacteria</taxon>
        <taxon>Bacillati</taxon>
        <taxon>Cyanobacteriota</taxon>
        <taxon>Cyanophyceae</taxon>
        <taxon>Nostocales</taxon>
        <taxon>Calotrichaceae</taxon>
        <taxon>Calothrix</taxon>
    </lineage>
</organism>
<dbReference type="EMBL" id="AP018227">
    <property type="protein sequence ID" value="BAY86224.1"/>
    <property type="molecule type" value="Genomic_DNA"/>
</dbReference>
<evidence type="ECO:0000313" key="4">
    <source>
        <dbReference type="Proteomes" id="UP000218418"/>
    </source>
</evidence>
<keyword evidence="1" id="KW-0812">Transmembrane</keyword>
<dbReference type="Proteomes" id="UP000218418">
    <property type="component" value="Chromosome"/>
</dbReference>
<protein>
    <recommendedName>
        <fullName evidence="2">DUF4126 domain-containing protein</fullName>
    </recommendedName>
</protein>
<feature type="transmembrane region" description="Helical" evidence="1">
    <location>
        <begin position="80"/>
        <end position="99"/>
    </location>
</feature>
<keyword evidence="4" id="KW-1185">Reference proteome</keyword>
<feature type="transmembrane region" description="Helical" evidence="1">
    <location>
        <begin position="149"/>
        <end position="182"/>
    </location>
</feature>
<evidence type="ECO:0000259" key="2">
    <source>
        <dbReference type="Pfam" id="PF13548"/>
    </source>
</evidence>
<dbReference type="OrthoDB" id="288613at2"/>
<gene>
    <name evidence="3" type="ORF">NIES267_57300</name>
</gene>
<dbReference type="AlphaFoldDB" id="A0A1Z4LYC5"/>